<dbReference type="Gene3D" id="1.10.437.10">
    <property type="entry name" value="Blc2-like"/>
    <property type="match status" value="1"/>
</dbReference>
<dbReference type="Ensembl" id="ENSSLUT00000014623.1">
    <property type="protein sequence ID" value="ENSSLUP00000014160.1"/>
    <property type="gene ID" value="ENSSLUG00000006642.1"/>
</dbReference>
<evidence type="ECO:0000313" key="10">
    <source>
        <dbReference type="Proteomes" id="UP000694568"/>
    </source>
</evidence>
<evidence type="ECO:0000256" key="5">
    <source>
        <dbReference type="ARBA" id="ARBA00022703"/>
    </source>
</evidence>
<evidence type="ECO:0000256" key="1">
    <source>
        <dbReference type="ARBA" id="ARBA00004123"/>
    </source>
</evidence>
<keyword evidence="7" id="KW-0812">Transmembrane</keyword>
<evidence type="ECO:0000256" key="2">
    <source>
        <dbReference type="ARBA" id="ARBA00004496"/>
    </source>
</evidence>
<keyword evidence="7" id="KW-1133">Transmembrane helix</keyword>
<dbReference type="InterPro" id="IPR002475">
    <property type="entry name" value="Bcl2-like"/>
</dbReference>
<dbReference type="PANTHER" id="PTHR11256:SF46">
    <property type="entry name" value="INDUCED MYELOID LEUKEMIA CELL DIFFERENTIATION PROTEIN MCL-1"/>
    <property type="match status" value="1"/>
</dbReference>
<dbReference type="InterPro" id="IPR013281">
    <property type="entry name" value="Apop_reg_Mc1"/>
</dbReference>
<keyword evidence="7" id="KW-0472">Membrane</keyword>
<dbReference type="GO" id="GO:0015267">
    <property type="term" value="F:channel activity"/>
    <property type="evidence" value="ECO:0007669"/>
    <property type="project" value="TreeGrafter"/>
</dbReference>
<feature type="transmembrane region" description="Helical" evidence="7">
    <location>
        <begin position="248"/>
        <end position="269"/>
    </location>
</feature>
<dbReference type="InterPro" id="IPR036834">
    <property type="entry name" value="Bcl-2-like_sf"/>
</dbReference>
<evidence type="ECO:0000256" key="4">
    <source>
        <dbReference type="ARBA" id="ARBA00022490"/>
    </source>
</evidence>
<dbReference type="InterPro" id="IPR046371">
    <property type="entry name" value="Bcl-2_BH1-3"/>
</dbReference>
<keyword evidence="5" id="KW-0053">Apoptosis</keyword>
<dbReference type="Proteomes" id="UP000694568">
    <property type="component" value="Unplaced"/>
</dbReference>
<dbReference type="GO" id="GO:0051400">
    <property type="term" value="F:BH domain binding"/>
    <property type="evidence" value="ECO:0007669"/>
    <property type="project" value="TreeGrafter"/>
</dbReference>
<comment type="subcellular location">
    <subcellularLocation>
        <location evidence="2">Cytoplasm</location>
    </subcellularLocation>
    <subcellularLocation>
        <location evidence="1">Nucleus</location>
    </subcellularLocation>
</comment>
<dbReference type="PROSITE" id="PS50062">
    <property type="entry name" value="BCL2_FAMILY"/>
    <property type="match status" value="1"/>
</dbReference>
<evidence type="ECO:0000259" key="8">
    <source>
        <dbReference type="SMART" id="SM00337"/>
    </source>
</evidence>
<dbReference type="SUPFAM" id="SSF56854">
    <property type="entry name" value="Bcl-2 inhibitors of programmed cell death"/>
    <property type="match status" value="1"/>
</dbReference>
<feature type="domain" description="Bcl-2 Bcl-2 homology region 1-3" evidence="8">
    <location>
        <begin position="131"/>
        <end position="232"/>
    </location>
</feature>
<dbReference type="Pfam" id="PF00452">
    <property type="entry name" value="Bcl-2"/>
    <property type="match status" value="1"/>
</dbReference>
<dbReference type="GO" id="GO:0001836">
    <property type="term" value="P:release of cytochrome c from mitochondria"/>
    <property type="evidence" value="ECO:0007669"/>
    <property type="project" value="TreeGrafter"/>
</dbReference>
<keyword evidence="6" id="KW-0539">Nucleus</keyword>
<organism evidence="9 10">
    <name type="scientific">Sander lucioperca</name>
    <name type="common">Pike-perch</name>
    <name type="synonym">Perca lucioperca</name>
    <dbReference type="NCBI Taxonomy" id="283035"/>
    <lineage>
        <taxon>Eukaryota</taxon>
        <taxon>Metazoa</taxon>
        <taxon>Chordata</taxon>
        <taxon>Craniata</taxon>
        <taxon>Vertebrata</taxon>
        <taxon>Euteleostomi</taxon>
        <taxon>Actinopterygii</taxon>
        <taxon>Neopterygii</taxon>
        <taxon>Teleostei</taxon>
        <taxon>Neoteleostei</taxon>
        <taxon>Acanthomorphata</taxon>
        <taxon>Eupercaria</taxon>
        <taxon>Perciformes</taxon>
        <taxon>Percoidei</taxon>
        <taxon>Percidae</taxon>
        <taxon>Luciopercinae</taxon>
        <taxon>Sander</taxon>
    </lineage>
</organism>
<dbReference type="CDD" id="cd06845">
    <property type="entry name" value="Bcl-2_like"/>
    <property type="match status" value="1"/>
</dbReference>
<dbReference type="SMART" id="SM00337">
    <property type="entry name" value="BCL"/>
    <property type="match status" value="1"/>
</dbReference>
<sequence>MSLKLHDNMDKAPLFTLNRWGLLETDSAGACSSDFRILGPQANMHYIHGTVDAHYCFSCKCTISNFVENDTLLGEHLYHSNGNSLAGEPGITLISRDSPDNETRQLIQRCLDDFTGLVKPTWDESKALSTMKRVVAGLLQKYRCEYNGLVKRVLEHWTRNDDMGFVSQIAMNMFNDGTMNWGRIASLIAFGAALCQRFNEIGKEDCVARVGEEISLYLLTVHTDWLVRNDSWNGFVEFFRVPDQESTLTNILLTAAGFAGIGAALTLLIN</sequence>
<dbReference type="InterPro" id="IPR026298">
    <property type="entry name" value="Bcl-2_fam"/>
</dbReference>
<reference evidence="9" key="1">
    <citation type="submission" date="2025-08" db="UniProtKB">
        <authorList>
            <consortium name="Ensembl"/>
        </authorList>
    </citation>
    <scope>IDENTIFICATION</scope>
</reference>
<keyword evidence="10" id="KW-1185">Reference proteome</keyword>
<protein>
    <submittedName>
        <fullName evidence="9">MCL1 apoptosis regulator, BCL2 family member b</fullName>
    </submittedName>
</protein>
<evidence type="ECO:0000256" key="6">
    <source>
        <dbReference type="ARBA" id="ARBA00023242"/>
    </source>
</evidence>
<keyword evidence="4" id="KW-0963">Cytoplasm</keyword>
<dbReference type="GO" id="GO:0042981">
    <property type="term" value="P:regulation of apoptotic process"/>
    <property type="evidence" value="ECO:0007669"/>
    <property type="project" value="InterPro"/>
</dbReference>
<dbReference type="AlphaFoldDB" id="A0A8C9XS62"/>
<dbReference type="GeneTree" id="ENSGT01130000278292"/>
<dbReference type="GO" id="GO:0005741">
    <property type="term" value="C:mitochondrial outer membrane"/>
    <property type="evidence" value="ECO:0007669"/>
    <property type="project" value="TreeGrafter"/>
</dbReference>
<dbReference type="PRINTS" id="PR01866">
    <property type="entry name" value="APOPREGMCL1"/>
</dbReference>
<name>A0A8C9XS62_SANLU</name>
<proteinExistence type="inferred from homology"/>
<accession>A0A8C9XS62</accession>
<evidence type="ECO:0000313" key="9">
    <source>
        <dbReference type="Ensembl" id="ENSSLUP00000014160.1"/>
    </source>
</evidence>
<dbReference type="PANTHER" id="PTHR11256">
    <property type="entry name" value="BCL-2 RELATED"/>
    <property type="match status" value="1"/>
</dbReference>
<dbReference type="GO" id="GO:0008053">
    <property type="term" value="P:mitochondrial fusion"/>
    <property type="evidence" value="ECO:0007669"/>
    <property type="project" value="TreeGrafter"/>
</dbReference>
<reference evidence="9" key="2">
    <citation type="submission" date="2025-09" db="UniProtKB">
        <authorList>
            <consortium name="Ensembl"/>
        </authorList>
    </citation>
    <scope>IDENTIFICATION</scope>
</reference>
<dbReference type="FunFam" id="1.10.437.10:FF:000017">
    <property type="entry name" value="MCL1, BCL2 family apoptosis regulator"/>
    <property type="match status" value="1"/>
</dbReference>
<dbReference type="GO" id="GO:0097192">
    <property type="term" value="P:extrinsic apoptotic signaling pathway in absence of ligand"/>
    <property type="evidence" value="ECO:0007669"/>
    <property type="project" value="TreeGrafter"/>
</dbReference>
<evidence type="ECO:0000256" key="7">
    <source>
        <dbReference type="SAM" id="Phobius"/>
    </source>
</evidence>
<dbReference type="GO" id="GO:0005634">
    <property type="term" value="C:nucleus"/>
    <property type="evidence" value="ECO:0007669"/>
    <property type="project" value="UniProtKB-SubCell"/>
</dbReference>
<evidence type="ECO:0000256" key="3">
    <source>
        <dbReference type="ARBA" id="ARBA00009458"/>
    </source>
</evidence>
<comment type="similarity">
    <text evidence="3">Belongs to the Bcl-2 family.</text>
</comment>
<dbReference type="GO" id="GO:0008630">
    <property type="term" value="P:intrinsic apoptotic signaling pathway in response to DNA damage"/>
    <property type="evidence" value="ECO:0007669"/>
    <property type="project" value="TreeGrafter"/>
</dbReference>
<dbReference type="PRINTS" id="PR01862">
    <property type="entry name" value="BCL2FAMILY"/>
</dbReference>